<keyword evidence="5 9" id="KW-0064">Aspartyl protease</keyword>
<reference evidence="11 13" key="1">
    <citation type="submission" date="2016-10" db="EMBL/GenBank/DDBJ databases">
        <authorList>
            <person name="Varghese N."/>
            <person name="Submissions S."/>
        </authorList>
    </citation>
    <scope>NUCLEOTIDE SEQUENCE [LARGE SCALE GENOMIC DNA]</scope>
    <source>
        <strain evidence="11 13">ATCC 43761</strain>
    </source>
</reference>
<organism evidence="12 14">
    <name type="scientific">Lactobacillus kefiranofaciens</name>
    <dbReference type="NCBI Taxonomy" id="267818"/>
    <lineage>
        <taxon>Bacteria</taxon>
        <taxon>Bacillati</taxon>
        <taxon>Bacillota</taxon>
        <taxon>Bacilli</taxon>
        <taxon>Lactobacillales</taxon>
        <taxon>Lactobacillaceae</taxon>
        <taxon>Lactobacillus</taxon>
    </lineage>
</organism>
<accession>A0AAX3UGY6</accession>
<feature type="active site" evidence="9">
    <location>
        <position position="113"/>
    </location>
</feature>
<dbReference type="EC" id="3.4.23.36" evidence="9"/>
<evidence type="ECO:0000256" key="6">
    <source>
        <dbReference type="ARBA" id="ARBA00022801"/>
    </source>
</evidence>
<sequence length="154" mass="17418">MQFLYLIISLLVVVADQGLKAYIINNYVVGETHEIIPGLLSFNYLQNNGAAWNILTGQMWLFYFISIIAIGVCLYFLFNKKYKNALFDTGLALVLGGIIGNFIDRIHLKYVVDMLQLDFVHFNIFNIADSAITVGVILVFIYLILIADKDDQNA</sequence>
<comment type="function">
    <text evidence="9">This protein specifically catalyzes the removal of signal peptides from prolipoproteins.</text>
</comment>
<evidence type="ECO:0000256" key="4">
    <source>
        <dbReference type="ARBA" id="ARBA00022692"/>
    </source>
</evidence>
<comment type="subcellular location">
    <subcellularLocation>
        <location evidence="9">Cell membrane</location>
        <topology evidence="9">Multi-pass membrane protein</topology>
    </subcellularLocation>
</comment>
<dbReference type="PRINTS" id="PR00781">
    <property type="entry name" value="LIPOSIGPTASE"/>
</dbReference>
<evidence type="ECO:0000256" key="2">
    <source>
        <dbReference type="ARBA" id="ARBA00022475"/>
    </source>
</evidence>
<feature type="transmembrane region" description="Helical" evidence="9">
    <location>
        <begin position="123"/>
        <end position="145"/>
    </location>
</feature>
<keyword evidence="8 9" id="KW-0472">Membrane</keyword>
<keyword evidence="13" id="KW-1185">Reference proteome</keyword>
<proteinExistence type="inferred from homology"/>
<feature type="active site" evidence="9">
    <location>
        <position position="129"/>
    </location>
</feature>
<dbReference type="Proteomes" id="UP000181860">
    <property type="component" value="Unassembled WGS sequence"/>
</dbReference>
<evidence type="ECO:0000256" key="7">
    <source>
        <dbReference type="ARBA" id="ARBA00022989"/>
    </source>
</evidence>
<comment type="catalytic activity">
    <reaction evidence="9">
        <text>Release of signal peptides from bacterial membrane prolipoproteins. Hydrolyzes -Xaa-Yaa-Zaa-|-(S,diacylglyceryl)Cys-, in which Xaa is hydrophobic (preferably Leu), and Yaa (Ala or Ser) and Zaa (Gly or Ala) have small, neutral side chains.</text>
        <dbReference type="EC" id="3.4.23.36"/>
    </reaction>
</comment>
<dbReference type="InterPro" id="IPR001872">
    <property type="entry name" value="Peptidase_A8"/>
</dbReference>
<evidence type="ECO:0000313" key="14">
    <source>
        <dbReference type="Proteomes" id="UP001242513"/>
    </source>
</evidence>
<dbReference type="GO" id="GO:0006508">
    <property type="term" value="P:proteolysis"/>
    <property type="evidence" value="ECO:0007669"/>
    <property type="project" value="UniProtKB-KW"/>
</dbReference>
<feature type="transmembrane region" description="Helical" evidence="9">
    <location>
        <begin position="85"/>
        <end position="103"/>
    </location>
</feature>
<dbReference type="PANTHER" id="PTHR33695:SF1">
    <property type="entry name" value="LIPOPROTEIN SIGNAL PEPTIDASE"/>
    <property type="match status" value="1"/>
</dbReference>
<evidence type="ECO:0000256" key="1">
    <source>
        <dbReference type="ARBA" id="ARBA00006139"/>
    </source>
</evidence>
<dbReference type="Proteomes" id="UP001242513">
    <property type="component" value="Chromosome"/>
</dbReference>
<protein>
    <recommendedName>
        <fullName evidence="9">Lipoprotein signal peptidase</fullName>
        <ecNumber evidence="9">3.4.23.36</ecNumber>
    </recommendedName>
    <alternativeName>
        <fullName evidence="9">Prolipoprotein signal peptidase</fullName>
    </alternativeName>
    <alternativeName>
        <fullName evidence="9">Signal peptidase II</fullName>
        <shortName evidence="9">SPase II</shortName>
    </alternativeName>
</protein>
<gene>
    <name evidence="9 12" type="primary">lspA</name>
    <name evidence="12" type="ORF">QEJ78_03025</name>
    <name evidence="11" type="ORF">SAMN02983011_00222</name>
</gene>
<reference evidence="12" key="2">
    <citation type="journal article" date="2022" name="Food Funct.">
        <title>Lactobacillus kefiranofaciens ZW18 from Kefir enhances the anti-tumor effect of anti-programmed cell death 1 (PD-1) immunotherapy by modulating the gut microbiota.</title>
        <authorList>
            <person name="Zhao J."/>
            <person name="Wang Y."/>
            <person name="Wang J."/>
            <person name="Lv M."/>
            <person name="Zhou C."/>
            <person name="Jia L."/>
            <person name="Geng W."/>
        </authorList>
    </citation>
    <scope>NUCLEOTIDE SEQUENCE</scope>
    <source>
        <strain evidence="12">ZW18</strain>
    </source>
</reference>
<evidence type="ECO:0000256" key="10">
    <source>
        <dbReference type="RuleBase" id="RU004181"/>
    </source>
</evidence>
<evidence type="ECO:0000313" key="12">
    <source>
        <dbReference type="EMBL" id="WGO86926.1"/>
    </source>
</evidence>
<dbReference type="HAMAP" id="MF_00161">
    <property type="entry name" value="LspA"/>
    <property type="match status" value="1"/>
</dbReference>
<comment type="pathway">
    <text evidence="9">Protein modification; lipoprotein biosynthesis (signal peptide cleavage).</text>
</comment>
<feature type="transmembrane region" description="Helical" evidence="9">
    <location>
        <begin position="60"/>
        <end position="78"/>
    </location>
</feature>
<comment type="caution">
    <text evidence="9">Lacks conserved residue(s) required for the propagation of feature annotation.</text>
</comment>
<comment type="similarity">
    <text evidence="1 9 10">Belongs to the peptidase A8 family.</text>
</comment>
<keyword evidence="6 9" id="KW-0378">Hydrolase</keyword>
<evidence type="ECO:0000256" key="8">
    <source>
        <dbReference type="ARBA" id="ARBA00023136"/>
    </source>
</evidence>
<evidence type="ECO:0000256" key="5">
    <source>
        <dbReference type="ARBA" id="ARBA00022750"/>
    </source>
</evidence>
<dbReference type="Pfam" id="PF01252">
    <property type="entry name" value="Peptidase_A8"/>
    <property type="match status" value="1"/>
</dbReference>
<reference evidence="12" key="3">
    <citation type="submission" date="2023-04" db="EMBL/GenBank/DDBJ databases">
        <authorList>
            <person name="Wang Y."/>
        </authorList>
    </citation>
    <scope>NUCLEOTIDE SEQUENCE</scope>
    <source>
        <strain evidence="12">ZW18</strain>
    </source>
</reference>
<keyword evidence="2 9" id="KW-1003">Cell membrane</keyword>
<keyword evidence="4 9" id="KW-0812">Transmembrane</keyword>
<dbReference type="GO" id="GO:0005886">
    <property type="term" value="C:plasma membrane"/>
    <property type="evidence" value="ECO:0007669"/>
    <property type="project" value="UniProtKB-SubCell"/>
</dbReference>
<dbReference type="AlphaFoldDB" id="A0AAX3UGY6"/>
<name>A0AAX3UGY6_9LACO</name>
<dbReference type="NCBIfam" id="TIGR00077">
    <property type="entry name" value="lspA"/>
    <property type="match status" value="1"/>
</dbReference>
<keyword evidence="3 9" id="KW-0645">Protease</keyword>
<evidence type="ECO:0000313" key="11">
    <source>
        <dbReference type="EMBL" id="SDA38250.1"/>
    </source>
</evidence>
<evidence type="ECO:0000256" key="9">
    <source>
        <dbReference type="HAMAP-Rule" id="MF_00161"/>
    </source>
</evidence>
<dbReference type="PANTHER" id="PTHR33695">
    <property type="entry name" value="LIPOPROTEIN SIGNAL PEPTIDASE"/>
    <property type="match status" value="1"/>
</dbReference>
<evidence type="ECO:0000313" key="13">
    <source>
        <dbReference type="Proteomes" id="UP000181860"/>
    </source>
</evidence>
<evidence type="ECO:0000256" key="3">
    <source>
        <dbReference type="ARBA" id="ARBA00022670"/>
    </source>
</evidence>
<keyword evidence="7 9" id="KW-1133">Transmembrane helix</keyword>
<dbReference type="EMBL" id="CP123735">
    <property type="protein sequence ID" value="WGO86926.1"/>
    <property type="molecule type" value="Genomic_DNA"/>
</dbReference>
<dbReference type="GO" id="GO:0004190">
    <property type="term" value="F:aspartic-type endopeptidase activity"/>
    <property type="evidence" value="ECO:0007669"/>
    <property type="project" value="UniProtKB-UniRule"/>
</dbReference>
<dbReference type="RefSeq" id="WP_013854015.1">
    <property type="nucleotide sequence ID" value="NZ_CP123735.1"/>
</dbReference>
<dbReference type="EMBL" id="FMXC01000001">
    <property type="protein sequence ID" value="SDA38250.1"/>
    <property type="molecule type" value="Genomic_DNA"/>
</dbReference>